<dbReference type="AlphaFoldDB" id="A0AAD5QN41"/>
<evidence type="ECO:0000313" key="2">
    <source>
        <dbReference type="Proteomes" id="UP001196413"/>
    </source>
</evidence>
<reference evidence="1" key="1">
    <citation type="submission" date="2021-06" db="EMBL/GenBank/DDBJ databases">
        <title>Parelaphostrongylus tenuis whole genome reference sequence.</title>
        <authorList>
            <person name="Garwood T.J."/>
            <person name="Larsen P.A."/>
            <person name="Fountain-Jones N.M."/>
            <person name="Garbe J.R."/>
            <person name="Macchietto M.G."/>
            <person name="Kania S.A."/>
            <person name="Gerhold R.W."/>
            <person name="Richards J.E."/>
            <person name="Wolf T.M."/>
        </authorList>
    </citation>
    <scope>NUCLEOTIDE SEQUENCE</scope>
    <source>
        <strain evidence="1">MNPRO001-30</strain>
        <tissue evidence="1">Meninges</tissue>
    </source>
</reference>
<comment type="caution">
    <text evidence="1">The sequence shown here is derived from an EMBL/GenBank/DDBJ whole genome shotgun (WGS) entry which is preliminary data.</text>
</comment>
<name>A0AAD5QN41_PARTN</name>
<dbReference type="EMBL" id="JAHQIW010003358">
    <property type="protein sequence ID" value="KAJ1358303.1"/>
    <property type="molecule type" value="Genomic_DNA"/>
</dbReference>
<protein>
    <submittedName>
        <fullName evidence="1">Uncharacterized protein</fullName>
    </submittedName>
</protein>
<keyword evidence="2" id="KW-1185">Reference proteome</keyword>
<organism evidence="1 2">
    <name type="scientific">Parelaphostrongylus tenuis</name>
    <name type="common">Meningeal worm</name>
    <dbReference type="NCBI Taxonomy" id="148309"/>
    <lineage>
        <taxon>Eukaryota</taxon>
        <taxon>Metazoa</taxon>
        <taxon>Ecdysozoa</taxon>
        <taxon>Nematoda</taxon>
        <taxon>Chromadorea</taxon>
        <taxon>Rhabditida</taxon>
        <taxon>Rhabditina</taxon>
        <taxon>Rhabditomorpha</taxon>
        <taxon>Strongyloidea</taxon>
        <taxon>Metastrongylidae</taxon>
        <taxon>Parelaphostrongylus</taxon>
    </lineage>
</organism>
<gene>
    <name evidence="1" type="ORF">KIN20_016705</name>
</gene>
<evidence type="ECO:0000313" key="1">
    <source>
        <dbReference type="EMBL" id="KAJ1358303.1"/>
    </source>
</evidence>
<accession>A0AAD5QN41</accession>
<proteinExistence type="predicted"/>
<sequence length="79" mass="8429">MTALESINHAKGPSTPSDAVAAISTCFRTTHDCMSPNGLKEVDRAGLGVAGSSAVQIKHVAAREHFFQSSEHFLSKNKF</sequence>
<dbReference type="Proteomes" id="UP001196413">
    <property type="component" value="Unassembled WGS sequence"/>
</dbReference>